<protein>
    <submittedName>
        <fullName evidence="6">LuxR family transcriptional regulator</fullName>
    </submittedName>
</protein>
<dbReference type="PRINTS" id="PR00038">
    <property type="entry name" value="HTHLUXR"/>
</dbReference>
<dbReference type="Gene3D" id="1.10.10.10">
    <property type="entry name" value="Winged helix-like DNA-binding domain superfamily/Winged helix DNA-binding domain"/>
    <property type="match status" value="1"/>
</dbReference>
<feature type="transmembrane region" description="Helical" evidence="4">
    <location>
        <begin position="305"/>
        <end position="327"/>
    </location>
</feature>
<dbReference type="Pfam" id="PF00196">
    <property type="entry name" value="GerE"/>
    <property type="match status" value="1"/>
</dbReference>
<dbReference type="SMART" id="SM00421">
    <property type="entry name" value="HTH_LUXR"/>
    <property type="match status" value="1"/>
</dbReference>
<dbReference type="InterPro" id="IPR016032">
    <property type="entry name" value="Sig_transdc_resp-reg_C-effctor"/>
</dbReference>
<feature type="domain" description="HTH luxR-type" evidence="5">
    <location>
        <begin position="442"/>
        <end position="507"/>
    </location>
</feature>
<evidence type="ECO:0000313" key="6">
    <source>
        <dbReference type="EMBL" id="MEC4175876.1"/>
    </source>
</evidence>
<dbReference type="CDD" id="cd06170">
    <property type="entry name" value="LuxR_C_like"/>
    <property type="match status" value="1"/>
</dbReference>
<feature type="transmembrane region" description="Helical" evidence="4">
    <location>
        <begin position="347"/>
        <end position="364"/>
    </location>
</feature>
<dbReference type="InterPro" id="IPR036388">
    <property type="entry name" value="WH-like_DNA-bd_sf"/>
</dbReference>
<proteinExistence type="predicted"/>
<feature type="transmembrane region" description="Helical" evidence="4">
    <location>
        <begin position="218"/>
        <end position="239"/>
    </location>
</feature>
<keyword evidence="7" id="KW-1185">Reference proteome</keyword>
<sequence length="515" mass="55246">MSKDRTSLSQIPQDTSGGSWREIAPYAGWGLIVAWGLIAVFSNLFAAEGEVNLGSFWLASMVGAPAGLLAFFFFGRETPDERTEQLLDIVAAAAMIFGVLLLEAASGIEGESREPICILAGLVSSFGTAAFTVAWGAQYVKLDMGAIERMAALSLLVSFACYGLVLILPRLAALGVILVLPVLSLLCLRAIRKREEVREDASAPAGDPKVPATFKPGAFTRLGLGIVGTTTVVSLFWGMATQQAIPLPGPVFSASVLSGSVIAVALMAYLSRFSRSLNLGTLYRWMLPLIAVAFSTLLFEGSIVVIVAALLVFATQALLNLITFVYFAELSQRTGASPVRVFGLGRFFVEFGFLIGSLLVPWALQLMPFVAGGYRGVLLIALTFMAMAVMASIASQDRIAFSLADDAQATPADNTIPDTASGGNRADRPLPDADLFQEACVHTAAAFGLTKRESEILPYLAQGYSLPYIRNELYISQSTIDTHVRHIYKKMGLHSKEEVITSVRQTAQQLGRNPR</sequence>
<keyword evidence="1" id="KW-0805">Transcription regulation</keyword>
<keyword evidence="4" id="KW-0472">Membrane</keyword>
<dbReference type="PANTHER" id="PTHR44688:SF16">
    <property type="entry name" value="DNA-BINDING TRANSCRIPTIONAL ACTIVATOR DEVR_DOSR"/>
    <property type="match status" value="1"/>
</dbReference>
<dbReference type="InterPro" id="IPR000792">
    <property type="entry name" value="Tscrpt_reg_LuxR_C"/>
</dbReference>
<evidence type="ECO:0000256" key="3">
    <source>
        <dbReference type="ARBA" id="ARBA00023163"/>
    </source>
</evidence>
<feature type="transmembrane region" description="Helical" evidence="4">
    <location>
        <begin position="53"/>
        <end position="74"/>
    </location>
</feature>
<feature type="transmembrane region" description="Helical" evidence="4">
    <location>
        <begin position="86"/>
        <end position="106"/>
    </location>
</feature>
<gene>
    <name evidence="6" type="ORF">VIN30_05395</name>
</gene>
<organism evidence="6 7">
    <name type="scientific">Adlercreutzia wanghongyangiae</name>
    <dbReference type="NCBI Taxonomy" id="3111451"/>
    <lineage>
        <taxon>Bacteria</taxon>
        <taxon>Bacillati</taxon>
        <taxon>Actinomycetota</taxon>
        <taxon>Coriobacteriia</taxon>
        <taxon>Eggerthellales</taxon>
        <taxon>Eggerthellaceae</taxon>
        <taxon>Adlercreutzia</taxon>
    </lineage>
</organism>
<evidence type="ECO:0000256" key="1">
    <source>
        <dbReference type="ARBA" id="ARBA00023015"/>
    </source>
</evidence>
<keyword evidence="3" id="KW-0804">Transcription</keyword>
<comment type="caution">
    <text evidence="6">The sequence shown here is derived from an EMBL/GenBank/DDBJ whole genome shotgun (WGS) entry which is preliminary data.</text>
</comment>
<evidence type="ECO:0000313" key="7">
    <source>
        <dbReference type="Proteomes" id="UP001349994"/>
    </source>
</evidence>
<dbReference type="EMBL" id="JAYMFF010000009">
    <property type="protein sequence ID" value="MEC4175876.1"/>
    <property type="molecule type" value="Genomic_DNA"/>
</dbReference>
<reference evidence="6 7" key="1">
    <citation type="submission" date="2024-01" db="EMBL/GenBank/DDBJ databases">
        <title>novel species in genus Adlercreutzia.</title>
        <authorList>
            <person name="Liu X."/>
        </authorList>
    </citation>
    <scope>NUCLEOTIDE SEQUENCE [LARGE SCALE GENOMIC DNA]</scope>
    <source>
        <strain evidence="6 7">R7</strain>
    </source>
</reference>
<feature type="transmembrane region" description="Helical" evidence="4">
    <location>
        <begin position="173"/>
        <end position="191"/>
    </location>
</feature>
<feature type="transmembrane region" description="Helical" evidence="4">
    <location>
        <begin position="251"/>
        <end position="270"/>
    </location>
</feature>
<feature type="transmembrane region" description="Helical" evidence="4">
    <location>
        <begin position="376"/>
        <end position="394"/>
    </location>
</feature>
<dbReference type="SUPFAM" id="SSF46894">
    <property type="entry name" value="C-terminal effector domain of the bipartite response regulators"/>
    <property type="match status" value="1"/>
</dbReference>
<dbReference type="Proteomes" id="UP001349994">
    <property type="component" value="Unassembled WGS sequence"/>
</dbReference>
<keyword evidence="4" id="KW-0812">Transmembrane</keyword>
<dbReference type="RefSeq" id="WP_338209916.1">
    <property type="nucleotide sequence ID" value="NZ_JAYMFF010000009.1"/>
</dbReference>
<accession>A0ABU6IHE3</accession>
<feature type="transmembrane region" description="Helical" evidence="4">
    <location>
        <begin position="118"/>
        <end position="137"/>
    </location>
</feature>
<dbReference type="PROSITE" id="PS50043">
    <property type="entry name" value="HTH_LUXR_2"/>
    <property type="match status" value="1"/>
</dbReference>
<dbReference type="PANTHER" id="PTHR44688">
    <property type="entry name" value="DNA-BINDING TRANSCRIPTIONAL ACTIVATOR DEVR_DOSR"/>
    <property type="match status" value="1"/>
</dbReference>
<keyword evidence="4" id="KW-1133">Transmembrane helix</keyword>
<evidence type="ECO:0000259" key="5">
    <source>
        <dbReference type="PROSITE" id="PS50043"/>
    </source>
</evidence>
<keyword evidence="2" id="KW-0238">DNA-binding</keyword>
<evidence type="ECO:0000256" key="4">
    <source>
        <dbReference type="SAM" id="Phobius"/>
    </source>
</evidence>
<feature type="transmembrane region" description="Helical" evidence="4">
    <location>
        <begin position="282"/>
        <end position="299"/>
    </location>
</feature>
<name>A0ABU6IHE3_9ACTN</name>
<evidence type="ECO:0000256" key="2">
    <source>
        <dbReference type="ARBA" id="ARBA00023125"/>
    </source>
</evidence>
<feature type="transmembrane region" description="Helical" evidence="4">
    <location>
        <begin position="26"/>
        <end position="47"/>
    </location>
</feature>